<dbReference type="SUPFAM" id="SSF90229">
    <property type="entry name" value="CCCH zinc finger"/>
    <property type="match status" value="1"/>
</dbReference>
<dbReference type="GO" id="GO:0003725">
    <property type="term" value="F:double-stranded RNA binding"/>
    <property type="evidence" value="ECO:0007669"/>
    <property type="project" value="TreeGrafter"/>
</dbReference>
<dbReference type="OrthoDB" id="5877660at2759"/>
<dbReference type="STRING" id="34508.A0A4U5N4I0"/>
<organism evidence="7 8">
    <name type="scientific">Steinernema carpocapsae</name>
    <name type="common">Entomopathogenic nematode</name>
    <dbReference type="NCBI Taxonomy" id="34508"/>
    <lineage>
        <taxon>Eukaryota</taxon>
        <taxon>Metazoa</taxon>
        <taxon>Ecdysozoa</taxon>
        <taxon>Nematoda</taxon>
        <taxon>Chromadorea</taxon>
        <taxon>Rhabditida</taxon>
        <taxon>Tylenchina</taxon>
        <taxon>Panagrolaimomorpha</taxon>
        <taxon>Strongyloidoidea</taxon>
        <taxon>Steinernematidae</taxon>
        <taxon>Steinernema</taxon>
    </lineage>
</organism>
<keyword evidence="1 4" id="KW-0479">Metal-binding</keyword>
<dbReference type="InterPro" id="IPR036855">
    <property type="entry name" value="Znf_CCCH_sf"/>
</dbReference>
<comment type="caution">
    <text evidence="7">The sequence shown here is derived from an EMBL/GenBank/DDBJ whole genome shotgun (WGS) entry which is preliminary data.</text>
</comment>
<protein>
    <recommendedName>
        <fullName evidence="6">C3H1-type domain-containing protein</fullName>
    </recommendedName>
</protein>
<dbReference type="EMBL" id="AZBU02000005">
    <property type="protein sequence ID" value="TKR77112.1"/>
    <property type="molecule type" value="Genomic_DNA"/>
</dbReference>
<keyword evidence="8" id="KW-1185">Reference proteome</keyword>
<gene>
    <name evidence="7" type="ORF">L596_018143</name>
</gene>
<dbReference type="AlphaFoldDB" id="A0A4U5N4I0"/>
<dbReference type="GO" id="GO:0000209">
    <property type="term" value="P:protein polyubiquitination"/>
    <property type="evidence" value="ECO:0007669"/>
    <property type="project" value="TreeGrafter"/>
</dbReference>
<dbReference type="GO" id="GO:0003729">
    <property type="term" value="F:mRNA binding"/>
    <property type="evidence" value="ECO:0007669"/>
    <property type="project" value="TreeGrafter"/>
</dbReference>
<evidence type="ECO:0000256" key="4">
    <source>
        <dbReference type="PROSITE-ProRule" id="PRU00723"/>
    </source>
</evidence>
<evidence type="ECO:0000256" key="5">
    <source>
        <dbReference type="SAM" id="MobiDB-lite"/>
    </source>
</evidence>
<dbReference type="GO" id="GO:0061630">
    <property type="term" value="F:ubiquitin protein ligase activity"/>
    <property type="evidence" value="ECO:0007669"/>
    <property type="project" value="TreeGrafter"/>
</dbReference>
<evidence type="ECO:0000256" key="2">
    <source>
        <dbReference type="ARBA" id="ARBA00022771"/>
    </source>
</evidence>
<evidence type="ECO:0000259" key="6">
    <source>
        <dbReference type="PROSITE" id="PS50103"/>
    </source>
</evidence>
<evidence type="ECO:0000256" key="3">
    <source>
        <dbReference type="ARBA" id="ARBA00022833"/>
    </source>
</evidence>
<feature type="compositionally biased region" description="Low complexity" evidence="5">
    <location>
        <begin position="158"/>
        <end position="175"/>
    </location>
</feature>
<sequence>MQSIIDKQHASHGHTFMYPLSELDDIVDHHPGDAGILHDMRVHFTVLEGLDCNVHDPSWKNLQHAFSSLADLIDRHVIFTRNRNAERANGSAFNGGRRERDVLGRNAPQGRRYKTQACKIVMAGKQCPRGDRCNFAHDVQELRPQKLQEVGRRPSQNSASQPSRNFSSASASSPTAPVPSYSPPNNRPSADPMQSPITQPVNHHDHQQPIPTLPPPSALTQQLPTPQTAPTVVPVLPVLIPGTQRPPEMIPAPVIQPVPMMNEQRDCVNAPPPQPFFMLAQPAPPPVAAPVATVWPNPNPVPIPQMMPVMPPVQPPPNAAAAWLHNNNTYIAPNPAAQPCPPPMGVMHPSNGSAPFRFEGSDGVTYFEDSFCTQTFSPGPMVGPGFMPRYPLMPPAPFNFERSEAQQSNSSSSNKSHWELTEGEQLKIRRDEIITRLHNSGISNISAALGYDDGGDDDDSREHVSYTVANAVLFDEKDGHGTVTKNLQLPPIPMRYNSFLSASTAEQIRQMPCTFNTVLAPSNSLVRTVCPTTFVRGNSAPPATVQADCSRMKVKDIIDQPLPTPVIQYTQMVQIPNEVVDPGHLAERLPSVIRPLPPTPRDPQNVVSSTLDRIVDVRERIHDVHMNGGLTSAVEKQQLDVELNIVSRGIQSLDRQTKQVCLLKELKAVDEKIEHLNVNA</sequence>
<dbReference type="SMART" id="SM00356">
    <property type="entry name" value="ZnF_C3H1"/>
    <property type="match status" value="1"/>
</dbReference>
<dbReference type="GO" id="GO:0010494">
    <property type="term" value="C:cytoplasmic stress granule"/>
    <property type="evidence" value="ECO:0007669"/>
    <property type="project" value="TreeGrafter"/>
</dbReference>
<proteinExistence type="predicted"/>
<dbReference type="Proteomes" id="UP000298663">
    <property type="component" value="Unassembled WGS sequence"/>
</dbReference>
<feature type="zinc finger region" description="C3H1-type" evidence="4">
    <location>
        <begin position="112"/>
        <end position="140"/>
    </location>
</feature>
<name>A0A4U5N4I0_STECR</name>
<dbReference type="InterPro" id="IPR052249">
    <property type="entry name" value="Roquin_domain"/>
</dbReference>
<evidence type="ECO:0000313" key="8">
    <source>
        <dbReference type="Proteomes" id="UP000298663"/>
    </source>
</evidence>
<keyword evidence="2 4" id="KW-0863">Zinc-finger</keyword>
<dbReference type="GO" id="GO:0035613">
    <property type="term" value="F:RNA stem-loop binding"/>
    <property type="evidence" value="ECO:0007669"/>
    <property type="project" value="TreeGrafter"/>
</dbReference>
<feature type="region of interest" description="Disordered" evidence="5">
    <location>
        <begin position="88"/>
        <end position="111"/>
    </location>
</feature>
<feature type="compositionally biased region" description="Low complexity" evidence="5">
    <location>
        <begin position="218"/>
        <end position="228"/>
    </location>
</feature>
<dbReference type="GO" id="GO:0008270">
    <property type="term" value="F:zinc ion binding"/>
    <property type="evidence" value="ECO:0007669"/>
    <property type="project" value="UniProtKB-KW"/>
</dbReference>
<evidence type="ECO:0000313" key="7">
    <source>
        <dbReference type="EMBL" id="TKR77112.1"/>
    </source>
</evidence>
<evidence type="ECO:0000256" key="1">
    <source>
        <dbReference type="ARBA" id="ARBA00022723"/>
    </source>
</evidence>
<accession>A0A4U5N4I0</accession>
<dbReference type="PROSITE" id="PS50103">
    <property type="entry name" value="ZF_C3H1"/>
    <property type="match status" value="1"/>
</dbReference>
<keyword evidence="3 4" id="KW-0862">Zinc</keyword>
<reference evidence="7 8" key="2">
    <citation type="journal article" date="2019" name="G3 (Bethesda)">
        <title>Hybrid Assembly of the Genome of the Entomopathogenic Nematode Steinernema carpocapsae Identifies the X-Chromosome.</title>
        <authorList>
            <person name="Serra L."/>
            <person name="Macchietto M."/>
            <person name="Macias-Munoz A."/>
            <person name="McGill C.J."/>
            <person name="Rodriguez I.M."/>
            <person name="Rodriguez B."/>
            <person name="Murad R."/>
            <person name="Mortazavi A."/>
        </authorList>
    </citation>
    <scope>NUCLEOTIDE SEQUENCE [LARGE SCALE GENOMIC DNA]</scope>
    <source>
        <strain evidence="7 8">ALL</strain>
    </source>
</reference>
<dbReference type="InterPro" id="IPR000571">
    <property type="entry name" value="Znf_CCCH"/>
</dbReference>
<reference evidence="7 8" key="1">
    <citation type="journal article" date="2015" name="Genome Biol.">
        <title>Comparative genomics of Steinernema reveals deeply conserved gene regulatory networks.</title>
        <authorList>
            <person name="Dillman A.R."/>
            <person name="Macchietto M."/>
            <person name="Porter C.F."/>
            <person name="Rogers A."/>
            <person name="Williams B."/>
            <person name="Antoshechkin I."/>
            <person name="Lee M.M."/>
            <person name="Goodwin Z."/>
            <person name="Lu X."/>
            <person name="Lewis E.E."/>
            <person name="Goodrich-Blair H."/>
            <person name="Stock S.P."/>
            <person name="Adams B.J."/>
            <person name="Sternberg P.W."/>
            <person name="Mortazavi A."/>
        </authorList>
    </citation>
    <scope>NUCLEOTIDE SEQUENCE [LARGE SCALE GENOMIC DNA]</scope>
    <source>
        <strain evidence="7 8">ALL</strain>
    </source>
</reference>
<dbReference type="PANTHER" id="PTHR13139">
    <property type="entry name" value="RING FINGER AND CCCH-TYPE ZINC FINGER DOMAIN-CONTAINING PROTEIN"/>
    <property type="match status" value="1"/>
</dbReference>
<feature type="compositionally biased region" description="Pro residues" evidence="5">
    <location>
        <begin position="176"/>
        <end position="186"/>
    </location>
</feature>
<dbReference type="GO" id="GO:0006511">
    <property type="term" value="P:ubiquitin-dependent protein catabolic process"/>
    <property type="evidence" value="ECO:0007669"/>
    <property type="project" value="TreeGrafter"/>
</dbReference>
<dbReference type="GO" id="GO:0000288">
    <property type="term" value="P:nuclear-transcribed mRNA catabolic process, deadenylation-dependent decay"/>
    <property type="evidence" value="ECO:0007669"/>
    <property type="project" value="TreeGrafter"/>
</dbReference>
<feature type="domain" description="C3H1-type" evidence="6">
    <location>
        <begin position="112"/>
        <end position="140"/>
    </location>
</feature>
<dbReference type="PANTHER" id="PTHR13139:SF54">
    <property type="entry name" value="RING-TYPE E3 UBIQUITIN TRANSFERASE"/>
    <property type="match status" value="1"/>
</dbReference>
<dbReference type="Gene3D" id="4.10.1000.10">
    <property type="entry name" value="Zinc finger, CCCH-type"/>
    <property type="match status" value="1"/>
</dbReference>
<dbReference type="Pfam" id="PF00642">
    <property type="entry name" value="zf-CCCH"/>
    <property type="match status" value="1"/>
</dbReference>
<feature type="region of interest" description="Disordered" evidence="5">
    <location>
        <begin position="145"/>
        <end position="228"/>
    </location>
</feature>